<reference evidence="1 2" key="1">
    <citation type="journal article" date="2016" name="Eur. J. Clin. Microbiol. Infect. Dis.">
        <title>Whole genome sequencing as a tool for phylogenetic analysis of clinical strains of Mitis group streptococci.</title>
        <authorList>
            <person name="Rasmussen L.H."/>
            <person name="Dargis R."/>
            <person name="Hojholt K."/>
            <person name="Christensen J.J."/>
            <person name="Skovgaard O."/>
            <person name="Justesen U.S."/>
            <person name="Rosenvinge F.S."/>
            <person name="Moser C."/>
            <person name="Lukjancenko O."/>
            <person name="Rasmussen S."/>
            <person name="Nielsen X.C."/>
        </authorList>
    </citation>
    <scope>NUCLEOTIDE SEQUENCE [LARGE SCALE GENOMIC DNA]</scope>
    <source>
        <strain evidence="1 2">OD_314165_09</strain>
    </source>
</reference>
<accession>A0A1X1GNL7</accession>
<protein>
    <submittedName>
        <fullName evidence="1">Uncharacterized protein</fullName>
    </submittedName>
</protein>
<organism evidence="1 2">
    <name type="scientific">Streptococcus oralis subsp. tigurinus</name>
    <dbReference type="NCBI Taxonomy" id="1077464"/>
    <lineage>
        <taxon>Bacteria</taxon>
        <taxon>Bacillati</taxon>
        <taxon>Bacillota</taxon>
        <taxon>Bacilli</taxon>
        <taxon>Lactobacillales</taxon>
        <taxon>Streptococcaceae</taxon>
        <taxon>Streptococcus</taxon>
    </lineage>
</organism>
<sequence length="65" mass="7876">MSCYNFDKFSISSFINFFHPNLELSSKHLELLKEHNLPNQLIRRDWDKKILILGILYYKFLKSID</sequence>
<comment type="caution">
    <text evidence="1">The sequence shown here is derived from an EMBL/GenBank/DDBJ whole genome shotgun (WGS) entry which is preliminary data.</text>
</comment>
<dbReference type="Proteomes" id="UP000193030">
    <property type="component" value="Unassembled WGS sequence"/>
</dbReference>
<dbReference type="AlphaFoldDB" id="A0A1X1GNL7"/>
<name>A0A1X1GNL7_STROR</name>
<gene>
    <name evidence="1" type="ORF">B7725_03675</name>
</gene>
<evidence type="ECO:0000313" key="2">
    <source>
        <dbReference type="Proteomes" id="UP000193030"/>
    </source>
</evidence>
<proteinExistence type="predicted"/>
<evidence type="ECO:0000313" key="1">
    <source>
        <dbReference type="EMBL" id="ORO48470.1"/>
    </source>
</evidence>
<dbReference type="EMBL" id="NCUG01000016">
    <property type="protein sequence ID" value="ORO48470.1"/>
    <property type="molecule type" value="Genomic_DNA"/>
</dbReference>